<proteinExistence type="predicted"/>
<accession>A0ABS8WSJ3</accession>
<dbReference type="Proteomes" id="UP000823775">
    <property type="component" value="Unassembled WGS sequence"/>
</dbReference>
<feature type="non-terminal residue" evidence="1">
    <location>
        <position position="119"/>
    </location>
</feature>
<gene>
    <name evidence="1" type="ORF">HAX54_003922</name>
</gene>
<comment type="caution">
    <text evidence="1">The sequence shown here is derived from an EMBL/GenBank/DDBJ whole genome shotgun (WGS) entry which is preliminary data.</text>
</comment>
<reference evidence="1 2" key="1">
    <citation type="journal article" date="2021" name="BMC Genomics">
        <title>Datura genome reveals duplications of psychoactive alkaloid biosynthetic genes and high mutation rate following tissue culture.</title>
        <authorList>
            <person name="Rajewski A."/>
            <person name="Carter-House D."/>
            <person name="Stajich J."/>
            <person name="Litt A."/>
        </authorList>
    </citation>
    <scope>NUCLEOTIDE SEQUENCE [LARGE SCALE GENOMIC DNA]</scope>
    <source>
        <strain evidence="1">AR-01</strain>
    </source>
</reference>
<keyword evidence="2" id="KW-1185">Reference proteome</keyword>
<evidence type="ECO:0000313" key="1">
    <source>
        <dbReference type="EMBL" id="MCE3215875.1"/>
    </source>
</evidence>
<sequence length="119" mass="13595">MGSSLGCFPIVVRSIVRCPRPKSHGTTSLIKVMIRIESRCREFFLVKGGGSSRKYDSFYGTMSRGMFPLGDFQNVIDGETDEMMSHWDYDCHGTRKVRKGWREAKGGYRSRGIKEDFIN</sequence>
<name>A0ABS8WSJ3_DATST</name>
<protein>
    <submittedName>
        <fullName evidence="1">Uncharacterized protein</fullName>
    </submittedName>
</protein>
<organism evidence="1 2">
    <name type="scientific">Datura stramonium</name>
    <name type="common">Jimsonweed</name>
    <name type="synonym">Common thornapple</name>
    <dbReference type="NCBI Taxonomy" id="4076"/>
    <lineage>
        <taxon>Eukaryota</taxon>
        <taxon>Viridiplantae</taxon>
        <taxon>Streptophyta</taxon>
        <taxon>Embryophyta</taxon>
        <taxon>Tracheophyta</taxon>
        <taxon>Spermatophyta</taxon>
        <taxon>Magnoliopsida</taxon>
        <taxon>eudicotyledons</taxon>
        <taxon>Gunneridae</taxon>
        <taxon>Pentapetalae</taxon>
        <taxon>asterids</taxon>
        <taxon>lamiids</taxon>
        <taxon>Solanales</taxon>
        <taxon>Solanaceae</taxon>
        <taxon>Solanoideae</taxon>
        <taxon>Datureae</taxon>
        <taxon>Datura</taxon>
    </lineage>
</organism>
<evidence type="ECO:0000313" key="2">
    <source>
        <dbReference type="Proteomes" id="UP000823775"/>
    </source>
</evidence>
<dbReference type="EMBL" id="JACEIK010011790">
    <property type="protein sequence ID" value="MCE3215875.1"/>
    <property type="molecule type" value="Genomic_DNA"/>
</dbReference>